<protein>
    <submittedName>
        <fullName evidence="1">Uncharacterized protein</fullName>
    </submittedName>
</protein>
<accession>A0A2D4HCH3</accession>
<dbReference type="EMBL" id="IACK01018470">
    <property type="protein sequence ID" value="LAA69672.1"/>
    <property type="molecule type" value="Transcribed_RNA"/>
</dbReference>
<proteinExistence type="predicted"/>
<evidence type="ECO:0000313" key="1">
    <source>
        <dbReference type="EMBL" id="LAA69672.1"/>
    </source>
</evidence>
<organism evidence="1">
    <name type="scientific">Micrurus lemniscatus lemniscatus</name>
    <dbReference type="NCBI Taxonomy" id="129467"/>
    <lineage>
        <taxon>Eukaryota</taxon>
        <taxon>Metazoa</taxon>
        <taxon>Chordata</taxon>
        <taxon>Craniata</taxon>
        <taxon>Vertebrata</taxon>
        <taxon>Euteleostomi</taxon>
        <taxon>Lepidosauria</taxon>
        <taxon>Squamata</taxon>
        <taxon>Bifurcata</taxon>
        <taxon>Unidentata</taxon>
        <taxon>Episquamata</taxon>
        <taxon>Toxicofera</taxon>
        <taxon>Serpentes</taxon>
        <taxon>Colubroidea</taxon>
        <taxon>Elapidae</taxon>
        <taxon>Elapinae</taxon>
        <taxon>Micrurus</taxon>
    </lineage>
</organism>
<sequence>MPPFPSLKGSHSHAAFQQRGWPARFKGSVYFKCCPLDCLSEINNNHKSKEKDNQKKSLSQIEEFCTENLWRSGRVSSDKSAIPHNYPPPLPKRLSQHWLIFSAYQSPFPYTRKVQKKIMIVI</sequence>
<dbReference type="AlphaFoldDB" id="A0A2D4HCH3"/>
<reference evidence="1" key="2">
    <citation type="submission" date="2017-11" db="EMBL/GenBank/DDBJ databases">
        <title>Coralsnake Venomics: Analyses of Venom Gland Transcriptomes and Proteomes of Six Brazilian Taxa.</title>
        <authorList>
            <person name="Aird S.D."/>
            <person name="Jorge da Silva N."/>
            <person name="Qiu L."/>
            <person name="Villar-Briones A."/>
            <person name="Aparecida-Saddi V."/>
            <person name="Campos-Telles M.P."/>
            <person name="Grau M."/>
            <person name="Mikheyev A.S."/>
        </authorList>
    </citation>
    <scope>NUCLEOTIDE SEQUENCE</scope>
    <source>
        <tissue evidence="1">Venom_gland</tissue>
    </source>
</reference>
<reference evidence="1" key="1">
    <citation type="submission" date="2017-07" db="EMBL/GenBank/DDBJ databases">
        <authorList>
            <person name="Mikheyev A."/>
            <person name="Grau M."/>
        </authorList>
    </citation>
    <scope>NUCLEOTIDE SEQUENCE</scope>
    <source>
        <tissue evidence="1">Venom_gland</tissue>
    </source>
</reference>
<name>A0A2D4HCH3_MICLE</name>